<comment type="caution">
    <text evidence="5">Lacks conserved residue(s) required for the propagation of feature annotation.</text>
</comment>
<feature type="compositionally biased region" description="Polar residues" evidence="7">
    <location>
        <begin position="921"/>
        <end position="944"/>
    </location>
</feature>
<dbReference type="InterPro" id="IPR036058">
    <property type="entry name" value="Kazal_dom_sf"/>
</dbReference>
<feature type="domain" description="EGF-like" evidence="9">
    <location>
        <begin position="725"/>
        <end position="761"/>
    </location>
</feature>
<organism evidence="12 13">
    <name type="scientific">Pocillopora meandrina</name>
    <dbReference type="NCBI Taxonomy" id="46732"/>
    <lineage>
        <taxon>Eukaryota</taxon>
        <taxon>Metazoa</taxon>
        <taxon>Cnidaria</taxon>
        <taxon>Anthozoa</taxon>
        <taxon>Hexacorallia</taxon>
        <taxon>Scleractinia</taxon>
        <taxon>Astrocoeniina</taxon>
        <taxon>Pocilloporidae</taxon>
        <taxon>Pocillopora</taxon>
    </lineage>
</organism>
<feature type="domain" description="ShKT" evidence="11">
    <location>
        <begin position="312"/>
        <end position="345"/>
    </location>
</feature>
<dbReference type="Proteomes" id="UP001159428">
    <property type="component" value="Unassembled WGS sequence"/>
</dbReference>
<protein>
    <submittedName>
        <fullName evidence="12">Uncharacterized protein</fullName>
    </submittedName>
</protein>
<dbReference type="InterPro" id="IPR051022">
    <property type="entry name" value="Notch_Cell-Fate_Det"/>
</dbReference>
<keyword evidence="8" id="KW-0812">Transmembrane</keyword>
<dbReference type="CDD" id="cd00054">
    <property type="entry name" value="EGF_CA"/>
    <property type="match status" value="1"/>
</dbReference>
<feature type="compositionally biased region" description="Low complexity" evidence="7">
    <location>
        <begin position="391"/>
        <end position="404"/>
    </location>
</feature>
<evidence type="ECO:0000256" key="3">
    <source>
        <dbReference type="ARBA" id="ARBA00022737"/>
    </source>
</evidence>
<dbReference type="InterPro" id="IPR013320">
    <property type="entry name" value="ConA-like_dom_sf"/>
</dbReference>
<feature type="compositionally biased region" description="Basic and acidic residues" evidence="7">
    <location>
        <begin position="992"/>
        <end position="1001"/>
    </location>
</feature>
<dbReference type="SMART" id="SM00280">
    <property type="entry name" value="KAZAL"/>
    <property type="match status" value="1"/>
</dbReference>
<feature type="transmembrane region" description="Helical" evidence="8">
    <location>
        <begin position="1508"/>
        <end position="1531"/>
    </location>
</feature>
<evidence type="ECO:0000256" key="1">
    <source>
        <dbReference type="ARBA" id="ARBA00022536"/>
    </source>
</evidence>
<dbReference type="SUPFAM" id="SSF100895">
    <property type="entry name" value="Kazal-type serine protease inhibitors"/>
    <property type="match status" value="1"/>
</dbReference>
<feature type="region of interest" description="Disordered" evidence="7">
    <location>
        <begin position="366"/>
        <end position="408"/>
    </location>
</feature>
<keyword evidence="1 5" id="KW-0245">EGF-like domain</keyword>
<evidence type="ECO:0000313" key="12">
    <source>
        <dbReference type="EMBL" id="CAH3134399.1"/>
    </source>
</evidence>
<evidence type="ECO:0000256" key="8">
    <source>
        <dbReference type="SAM" id="Phobius"/>
    </source>
</evidence>
<feature type="domain" description="Kazal-like" evidence="10">
    <location>
        <begin position="428"/>
        <end position="483"/>
    </location>
</feature>
<dbReference type="SMART" id="SM00181">
    <property type="entry name" value="EGF"/>
    <property type="match status" value="2"/>
</dbReference>
<name>A0AAU9X2U7_9CNID</name>
<evidence type="ECO:0000256" key="4">
    <source>
        <dbReference type="ARBA" id="ARBA00023157"/>
    </source>
</evidence>
<dbReference type="Gene3D" id="2.10.25.10">
    <property type="entry name" value="Laminin"/>
    <property type="match status" value="1"/>
</dbReference>
<dbReference type="Pfam" id="PF07648">
    <property type="entry name" value="Kazal_2"/>
    <property type="match status" value="1"/>
</dbReference>
<dbReference type="InterPro" id="IPR009030">
    <property type="entry name" value="Growth_fac_rcpt_cys_sf"/>
</dbReference>
<dbReference type="PROSITE" id="PS50026">
    <property type="entry name" value="EGF_3"/>
    <property type="match status" value="1"/>
</dbReference>
<evidence type="ECO:0000259" key="9">
    <source>
        <dbReference type="PROSITE" id="PS50026"/>
    </source>
</evidence>
<dbReference type="PANTHER" id="PTHR24049">
    <property type="entry name" value="CRUMBS FAMILY MEMBER"/>
    <property type="match status" value="1"/>
</dbReference>
<dbReference type="Gene3D" id="3.30.60.30">
    <property type="match status" value="1"/>
</dbReference>
<keyword evidence="4 5" id="KW-1015">Disulfide bond</keyword>
<feature type="disulfide bond" evidence="5">
    <location>
        <begin position="751"/>
        <end position="760"/>
    </location>
</feature>
<sequence>MSGSVRNFTVIHRIIFWVLVVAYPFPLAWGSPYLSAEHYWPMKNITNGILEDVRGAAHTVVHEGKIVVVPQLGHALSLDGIDDWVDTGGFNADCVTEPSRCENGFTVTFWLKVHGTGYIFSSGSFTNKRNGPGYQLYYHQSLKRFKFILETRDKKWTLFIHEEVGLWTHMAFTWRERNGLAYYEDGNLSSFTDKPEIVSALRQQNYTPVITLARPSSSLSLKKFGKFEISQFAIWQKELSAADIAGVYQDGVTYDEDLTMCCYFKSVSRCMENPCHDPEHCRRIMESAERKCLCPGVNLRLKTCKAKITGVCKDKSRSCDVFAKQSEYCKRRKMREICPQSCNYCGPSHPITTLKPTLKTSSTFMSRISRKSRNPSTVVPTNGSPAGGGITTNPTSRPRTPTTARRGKRGESCDGLTCEYHDRCVNTSHGYVECRCPQHTCPNGREIICGTDGKTYLNMCVMRKEVCRVQQRIEKKDEGRCSGGLFPEATHYLPFSDVSQDKRVKDLRGNITGDVNNGAKQSTNDQIGEVLTLDGKDDFIELTGFKEKCIVDPSSCKEGLSVAFWIKYIKGEFIISSGHYTLSSLGPGYRLICENCGPHLTSSRRFVLELSNHSHRWRILLDSLPKWWFHFAFTWSREHGLKFYKNGKLAVKSQKPDFLRNGRNAKDKMTIGKPNSLTKIYSYGGFSIGHFTIWSYELSWDNVELAFLSALTETTSSIKCCHQMKADPCVKNPCHNGATCQRLEDRYKCICPSISLNGICPLAPGYPSTNLFKNDKKLKCQFKMFTNETSKFIPKSLVLFRAPSRYLDMLSLKTVLSKKSVCAWEVVRSCCLCGFIFLVLLPISACESSSLTYANITDTSILLPLQSVLFTSKPTLSGVVPRQSVRSSQELSGLETVINSVNDGYISQFGVLTGGSEKPTRSTQVSSSASFKTNVRLSEATPRSQIVGETLQSENRSAQSTREGGEISIKSKASYTKHRSKMASILSSKPVEASDMRDSSRSRSGYEMISTFDKRVIISTKTSSSLSDFKGTTVMSITPTFLFQSSFKQRRNLSEIAGFSSTILRPHEKFTALISALTSNLHVTDSLLGKSDLSPGKNRSKSTFLSYYSSGDKTRTHSMSTDLKLHKTSQHSSASSSHTAVIKESLSITSVTTFQDSSTPIPKVSSSITLIKSTDELYAKLTSTSRHVKHTNTPSLTEMPVNSIKTTSIISLPIATTHFSFTSAQTSLLSTVAVQEKAPLTCNINNVTCVCFNCGEVRQKEGICCMDLVDNRKTQQGVHINMINITVEIFYPKVHVVSKIIEGVIWESCMTNSSLCLGEEKFFEAKRVRKKRLAQNFFFNDDSLSDILRIKRDSESGHHSSQIHASSVNNGALRPDIKPSKINITRVDVIIYSIYSVAGNPSAVGTAFYVTVTSLNNGTNHTQVLDGKGLLQILRNKRNVLENKLNITIDSFSATMSSKSLTPSSTLVLNPSAPSRNLQTPLPFPEDPTSAVQGSTDGDDDKGISQGLLILIISAAIGGLVLLVVLSVFIFTRFYRQRKGEFVPDKNYPTPHSKQNGEAVDVDDDVDNIASFNDVIDPSTPRITDVPHKPTRAQSSSGGGPGGAKKSKKPMGVKVTYKPPKWD</sequence>
<dbReference type="InterPro" id="IPR000742">
    <property type="entry name" value="EGF"/>
</dbReference>
<proteinExistence type="predicted"/>
<dbReference type="SUPFAM" id="SSF49899">
    <property type="entry name" value="Concanavalin A-like lectins/glucanases"/>
    <property type="match status" value="2"/>
</dbReference>
<accession>A0AAU9X2U7</accession>
<feature type="region of interest" description="Disordered" evidence="7">
    <location>
        <begin position="1573"/>
        <end position="1623"/>
    </location>
</feature>
<dbReference type="CDD" id="cd00104">
    <property type="entry name" value="KAZAL_FS"/>
    <property type="match status" value="1"/>
</dbReference>
<dbReference type="SUPFAM" id="SSF57184">
    <property type="entry name" value="Growth factor receptor domain"/>
    <property type="match status" value="1"/>
</dbReference>
<dbReference type="Pfam" id="PF00008">
    <property type="entry name" value="EGF"/>
    <property type="match status" value="1"/>
</dbReference>
<comment type="caution">
    <text evidence="12">The sequence shown here is derived from an EMBL/GenBank/DDBJ whole genome shotgun (WGS) entry which is preliminary data.</text>
</comment>
<evidence type="ECO:0000256" key="5">
    <source>
        <dbReference type="PROSITE-ProRule" id="PRU00076"/>
    </source>
</evidence>
<feature type="compositionally biased region" description="Polar residues" evidence="7">
    <location>
        <begin position="1461"/>
        <end position="1480"/>
    </location>
</feature>
<feature type="region of interest" description="Disordered" evidence="7">
    <location>
        <begin position="915"/>
        <end position="1004"/>
    </location>
</feature>
<dbReference type="EMBL" id="CALNXJ010000028">
    <property type="protein sequence ID" value="CAH3134399.1"/>
    <property type="molecule type" value="Genomic_DNA"/>
</dbReference>
<keyword evidence="8" id="KW-0472">Membrane</keyword>
<evidence type="ECO:0000256" key="2">
    <source>
        <dbReference type="ARBA" id="ARBA00022656"/>
    </source>
</evidence>
<keyword evidence="13" id="KW-1185">Reference proteome</keyword>
<dbReference type="Gene3D" id="2.60.120.200">
    <property type="match status" value="2"/>
</dbReference>
<feature type="region of interest" description="Disordered" evidence="7">
    <location>
        <begin position="1461"/>
        <end position="1498"/>
    </location>
</feature>
<evidence type="ECO:0000259" key="11">
    <source>
        <dbReference type="PROSITE" id="PS51670"/>
    </source>
</evidence>
<keyword evidence="3" id="KW-0677">Repeat</keyword>
<dbReference type="GO" id="GO:0090729">
    <property type="term" value="F:toxin activity"/>
    <property type="evidence" value="ECO:0007669"/>
    <property type="project" value="UniProtKB-KW"/>
</dbReference>
<feature type="compositionally biased region" description="Polar residues" evidence="7">
    <location>
        <begin position="374"/>
        <end position="384"/>
    </location>
</feature>
<reference evidence="12 13" key="1">
    <citation type="submission" date="2022-05" db="EMBL/GenBank/DDBJ databases">
        <authorList>
            <consortium name="Genoscope - CEA"/>
            <person name="William W."/>
        </authorList>
    </citation>
    <scope>NUCLEOTIDE SEQUENCE [LARGE SCALE GENOMIC DNA]</scope>
</reference>
<dbReference type="PROSITE" id="PS51465">
    <property type="entry name" value="KAZAL_2"/>
    <property type="match status" value="1"/>
</dbReference>
<dbReference type="InterPro" id="IPR002350">
    <property type="entry name" value="Kazal_dom"/>
</dbReference>
<feature type="compositionally biased region" description="Polar residues" evidence="7">
    <location>
        <begin position="950"/>
        <end position="962"/>
    </location>
</feature>
<evidence type="ECO:0000259" key="10">
    <source>
        <dbReference type="PROSITE" id="PS51465"/>
    </source>
</evidence>
<dbReference type="PROSITE" id="PS51670">
    <property type="entry name" value="SHKT"/>
    <property type="match status" value="1"/>
</dbReference>
<keyword evidence="8" id="KW-1133">Transmembrane helix</keyword>
<feature type="disulfide bond" evidence="6">
    <location>
        <begin position="329"/>
        <end position="342"/>
    </location>
</feature>
<evidence type="ECO:0000313" key="13">
    <source>
        <dbReference type="Proteomes" id="UP001159428"/>
    </source>
</evidence>
<gene>
    <name evidence="12" type="ORF">PMEA_00015453</name>
</gene>
<dbReference type="Pfam" id="PF13385">
    <property type="entry name" value="Laminin_G_3"/>
    <property type="match status" value="1"/>
</dbReference>
<evidence type="ECO:0000256" key="7">
    <source>
        <dbReference type="SAM" id="MobiDB-lite"/>
    </source>
</evidence>
<evidence type="ECO:0000256" key="6">
    <source>
        <dbReference type="PROSITE-ProRule" id="PRU01005"/>
    </source>
</evidence>
<dbReference type="InterPro" id="IPR003582">
    <property type="entry name" value="ShKT_dom"/>
</dbReference>
<keyword evidence="2" id="KW-0800">Toxin</keyword>